<evidence type="ECO:0000256" key="3">
    <source>
        <dbReference type="RuleBase" id="RU361186"/>
    </source>
</evidence>
<dbReference type="PIRSF" id="PIRSF001100">
    <property type="entry name" value="Beta_cellobiohydrolase"/>
    <property type="match status" value="1"/>
</dbReference>
<dbReference type="PANTHER" id="PTHR34876">
    <property type="match status" value="1"/>
</dbReference>
<keyword evidence="5" id="KW-1185">Reference proteome</keyword>
<proteinExistence type="inferred from homology"/>
<keyword evidence="3" id="KW-0624">Polysaccharide degradation</keyword>
<gene>
    <name evidence="4" type="ORF">Ari01nite_70700</name>
</gene>
<dbReference type="SUPFAM" id="SSF51989">
    <property type="entry name" value="Glycosyl hydrolases family 6, cellulases"/>
    <property type="match status" value="1"/>
</dbReference>
<comment type="similarity">
    <text evidence="3">Belongs to the glycosyl hydrolase family 6.</text>
</comment>
<evidence type="ECO:0000256" key="1">
    <source>
        <dbReference type="PIRSR" id="PIRSR001100-1"/>
    </source>
</evidence>
<evidence type="ECO:0000313" key="4">
    <source>
        <dbReference type="EMBL" id="GIE99605.1"/>
    </source>
</evidence>
<keyword evidence="3" id="KW-0378">Hydrolase</keyword>
<reference evidence="4" key="1">
    <citation type="submission" date="2021-01" db="EMBL/GenBank/DDBJ databases">
        <title>Whole genome shotgun sequence of Actinoplanes rishiriensis NBRC 108556.</title>
        <authorList>
            <person name="Komaki H."/>
            <person name="Tamura T."/>
        </authorList>
    </citation>
    <scope>NUCLEOTIDE SEQUENCE</scope>
    <source>
        <strain evidence="4">NBRC 108556</strain>
    </source>
</reference>
<keyword evidence="3" id="KW-0326">Glycosidase</keyword>
<feature type="binding site" evidence="2">
    <location>
        <position position="231"/>
    </location>
    <ligand>
        <name>substrate</name>
    </ligand>
</feature>
<feature type="signal peptide" evidence="3">
    <location>
        <begin position="1"/>
        <end position="20"/>
    </location>
</feature>
<evidence type="ECO:0000256" key="2">
    <source>
        <dbReference type="PIRSR" id="PIRSR001100-2"/>
    </source>
</evidence>
<dbReference type="GO" id="GO:0030245">
    <property type="term" value="P:cellulose catabolic process"/>
    <property type="evidence" value="ECO:0007669"/>
    <property type="project" value="UniProtKB-KW"/>
</dbReference>
<dbReference type="GO" id="GO:0004553">
    <property type="term" value="F:hydrolase activity, hydrolyzing O-glycosyl compounds"/>
    <property type="evidence" value="ECO:0007669"/>
    <property type="project" value="InterPro"/>
</dbReference>
<dbReference type="PANTHER" id="PTHR34876:SF4">
    <property type="entry name" value="1,4-BETA-D-GLUCAN CELLOBIOHYDROLASE C-RELATED"/>
    <property type="match status" value="1"/>
</dbReference>
<dbReference type="AlphaFoldDB" id="A0A919N0G9"/>
<feature type="binding site" evidence="2">
    <location>
        <position position="58"/>
    </location>
    <ligand>
        <name>substrate</name>
    </ligand>
</feature>
<dbReference type="EC" id="3.2.1.-" evidence="3"/>
<keyword evidence="3" id="KW-0136">Cellulose degradation</keyword>
<dbReference type="InterPro" id="IPR036434">
    <property type="entry name" value="Beta_cellobiohydrolase_sf"/>
</dbReference>
<feature type="active site" description="Proton acceptor" evidence="1">
    <location>
        <position position="355"/>
    </location>
</feature>
<sequence length="414" mass="44135">MLNAALLAVGLLLGPVPAPAPVDNPYKGAVAYVNPEWSARAAAEPGGDRVSGQATAVWLENIASIEGLNGAMGLRAHLDAALAQRAGLVQFVLNNLPGRDCEQLVPEAELGPAELARYRAEYVDPIAAILADPKYAGLRIVTMLEVKALPNLLVNTTPQPTATFGCDVVRANGSYVLGIRYLLSKLGPIPNVYTYLDVASHAWSGRDDTMNPLVQLVSGLDVDGFVTNVGNYSPLREPFLTAEARDSRWGEGNPYQAELPFAQALRTRLIEAGFSPRIGMLIDTSRNGWGGPNRPAAPSAAPDLNTRVDESRVDRRAHKNNWCNQAGAGLGERPRANPARGIDAYVWARPPGLSDANGTPSPIRGFNRMCDPTYGGGTANGFNPTGALPGSPDRGEWFSAHFQQLLANAYPPLT</sequence>
<feature type="binding site" evidence="2">
    <location>
        <position position="203"/>
    </location>
    <ligand>
        <name>substrate</name>
    </ligand>
</feature>
<organism evidence="4 5">
    <name type="scientific">Paractinoplanes rishiriensis</name>
    <dbReference type="NCBI Taxonomy" id="1050105"/>
    <lineage>
        <taxon>Bacteria</taxon>
        <taxon>Bacillati</taxon>
        <taxon>Actinomycetota</taxon>
        <taxon>Actinomycetes</taxon>
        <taxon>Micromonosporales</taxon>
        <taxon>Micromonosporaceae</taxon>
        <taxon>Paractinoplanes</taxon>
    </lineage>
</organism>
<dbReference type="EMBL" id="BOMV01000076">
    <property type="protein sequence ID" value="GIE99605.1"/>
    <property type="molecule type" value="Genomic_DNA"/>
</dbReference>
<dbReference type="PRINTS" id="PR00733">
    <property type="entry name" value="GLHYDRLASE6"/>
</dbReference>
<feature type="chain" id="PRO_5038167356" description="Glucanase" evidence="3">
    <location>
        <begin position="21"/>
        <end position="414"/>
    </location>
</feature>
<dbReference type="Proteomes" id="UP000636960">
    <property type="component" value="Unassembled WGS sequence"/>
</dbReference>
<protein>
    <recommendedName>
        <fullName evidence="3">Glucanase</fullName>
        <ecNumber evidence="3">3.2.1.-</ecNumber>
    </recommendedName>
</protein>
<name>A0A919N0G9_9ACTN</name>
<dbReference type="InterPro" id="IPR016288">
    <property type="entry name" value="Beta_cellobiohydrolase"/>
</dbReference>
<evidence type="ECO:0000313" key="5">
    <source>
        <dbReference type="Proteomes" id="UP000636960"/>
    </source>
</evidence>
<feature type="binding site" evidence="2">
    <location>
        <position position="322"/>
    </location>
    <ligand>
        <name>substrate</name>
    </ligand>
</feature>
<keyword evidence="3" id="KW-0119">Carbohydrate metabolism</keyword>
<keyword evidence="3" id="KW-0732">Signal</keyword>
<dbReference type="Gene3D" id="3.20.20.40">
    <property type="entry name" value="1, 4-beta cellobiohydrolase"/>
    <property type="match status" value="1"/>
</dbReference>
<accession>A0A919N0G9</accession>
<dbReference type="Pfam" id="PF01341">
    <property type="entry name" value="Glyco_hydro_6"/>
    <property type="match status" value="1"/>
</dbReference>
<comment type="caution">
    <text evidence="4">The sequence shown here is derived from an EMBL/GenBank/DDBJ whole genome shotgun (WGS) entry which is preliminary data.</text>
</comment>